<dbReference type="InterPro" id="IPR011759">
    <property type="entry name" value="Cyt_c_oxidase_su2_TM_dom"/>
</dbReference>
<keyword evidence="13 19" id="KW-0472">Membrane</keyword>
<keyword evidence="10 19" id="KW-1133">Transmembrane helix</keyword>
<name>A0ABV6DG99_9BACL</name>
<dbReference type="PROSITE" id="PS50999">
    <property type="entry name" value="COX2_TM"/>
    <property type="match status" value="1"/>
</dbReference>
<evidence type="ECO:0000256" key="19">
    <source>
        <dbReference type="SAM" id="Phobius"/>
    </source>
</evidence>
<evidence type="ECO:0000256" key="7">
    <source>
        <dbReference type="ARBA" id="ARBA00022723"/>
    </source>
</evidence>
<dbReference type="PROSITE" id="PS50857">
    <property type="entry name" value="COX2_CUA"/>
    <property type="match status" value="1"/>
</dbReference>
<evidence type="ECO:0000256" key="12">
    <source>
        <dbReference type="ARBA" id="ARBA00023008"/>
    </source>
</evidence>
<dbReference type="PANTHER" id="PTHR22888">
    <property type="entry name" value="CYTOCHROME C OXIDASE, SUBUNIT II"/>
    <property type="match status" value="1"/>
</dbReference>
<accession>A0ABV6DG99</accession>
<comment type="catalytic activity">
    <reaction evidence="15 18">
        <text>4 Fe(II)-[cytochrome c] + O2 + 8 H(+)(in) = 4 Fe(III)-[cytochrome c] + 2 H2O + 4 H(+)(out)</text>
        <dbReference type="Rhea" id="RHEA:11436"/>
        <dbReference type="Rhea" id="RHEA-COMP:10350"/>
        <dbReference type="Rhea" id="RHEA-COMP:14399"/>
        <dbReference type="ChEBI" id="CHEBI:15377"/>
        <dbReference type="ChEBI" id="CHEBI:15378"/>
        <dbReference type="ChEBI" id="CHEBI:15379"/>
        <dbReference type="ChEBI" id="CHEBI:29033"/>
        <dbReference type="ChEBI" id="CHEBI:29034"/>
        <dbReference type="EC" id="7.1.1.9"/>
    </reaction>
</comment>
<feature type="transmembrane region" description="Helical" evidence="19">
    <location>
        <begin position="50"/>
        <end position="69"/>
    </location>
</feature>
<dbReference type="InterPro" id="IPR036257">
    <property type="entry name" value="Cyt_c_oxidase_su2_TM_sf"/>
</dbReference>
<dbReference type="NCBIfam" id="TIGR02866">
    <property type="entry name" value="CoxB"/>
    <property type="match status" value="1"/>
</dbReference>
<keyword evidence="5 17" id="KW-0679">Respiratory chain</keyword>
<dbReference type="SUPFAM" id="SSF81464">
    <property type="entry name" value="Cytochrome c oxidase subunit II-like, transmembrane region"/>
    <property type="match status" value="1"/>
</dbReference>
<dbReference type="Pfam" id="PF02790">
    <property type="entry name" value="COX2_TM"/>
    <property type="match status" value="1"/>
</dbReference>
<comment type="subcellular location">
    <subcellularLocation>
        <location evidence="17">Cell membrane</location>
        <topology evidence="17">Multi-pass membrane protein</topology>
    </subcellularLocation>
    <subcellularLocation>
        <location evidence="1">Membrane</location>
        <topology evidence="1">Multi-pass membrane protein</topology>
    </subcellularLocation>
</comment>
<keyword evidence="3 17" id="KW-0813">Transport</keyword>
<dbReference type="SUPFAM" id="SSF49503">
    <property type="entry name" value="Cupredoxins"/>
    <property type="match status" value="1"/>
</dbReference>
<keyword evidence="7 16" id="KW-0479">Metal-binding</keyword>
<evidence type="ECO:0000256" key="14">
    <source>
        <dbReference type="ARBA" id="ARBA00024688"/>
    </source>
</evidence>
<evidence type="ECO:0000313" key="23">
    <source>
        <dbReference type="EMBL" id="MFC0211671.1"/>
    </source>
</evidence>
<evidence type="ECO:0000256" key="11">
    <source>
        <dbReference type="ARBA" id="ARBA00023004"/>
    </source>
</evidence>
<keyword evidence="12 18" id="KW-0186">Copper</keyword>
<dbReference type="Proteomes" id="UP001589776">
    <property type="component" value="Unassembled WGS sequence"/>
</dbReference>
<comment type="caution">
    <text evidence="23">The sequence shown here is derived from an EMBL/GenBank/DDBJ whole genome shotgun (WGS) entry which is preliminary data.</text>
</comment>
<evidence type="ECO:0000256" key="6">
    <source>
        <dbReference type="ARBA" id="ARBA00022692"/>
    </source>
</evidence>
<keyword evidence="4 16" id="KW-0349">Heme</keyword>
<dbReference type="PROSITE" id="PS00078">
    <property type="entry name" value="COX2"/>
    <property type="match status" value="1"/>
</dbReference>
<evidence type="ECO:0000313" key="24">
    <source>
        <dbReference type="Proteomes" id="UP001589776"/>
    </source>
</evidence>
<dbReference type="Gene3D" id="1.10.287.90">
    <property type="match status" value="1"/>
</dbReference>
<evidence type="ECO:0000256" key="2">
    <source>
        <dbReference type="ARBA" id="ARBA00007866"/>
    </source>
</evidence>
<dbReference type="PROSITE" id="PS51257">
    <property type="entry name" value="PROKAR_LIPOPROTEIN"/>
    <property type="match status" value="1"/>
</dbReference>
<dbReference type="RefSeq" id="WP_377468656.1">
    <property type="nucleotide sequence ID" value="NZ_JBHLWN010000021.1"/>
</dbReference>
<comment type="cofactor">
    <cofactor evidence="18">
        <name>Cu cation</name>
        <dbReference type="ChEBI" id="CHEBI:23378"/>
    </cofactor>
    <text evidence="18">Binds a copper A center.</text>
</comment>
<dbReference type="InterPro" id="IPR002429">
    <property type="entry name" value="CcO_II-like_C"/>
</dbReference>
<evidence type="ECO:0000256" key="10">
    <source>
        <dbReference type="ARBA" id="ARBA00022989"/>
    </source>
</evidence>
<keyword evidence="11 16" id="KW-0408">Iron</keyword>
<dbReference type="InterPro" id="IPR045187">
    <property type="entry name" value="CcO_II"/>
</dbReference>
<dbReference type="PRINTS" id="PR01166">
    <property type="entry name" value="CYCOXIDASEII"/>
</dbReference>
<dbReference type="InterPro" id="IPR001505">
    <property type="entry name" value="Copper_CuA"/>
</dbReference>
<evidence type="ECO:0000256" key="8">
    <source>
        <dbReference type="ARBA" id="ARBA00022967"/>
    </source>
</evidence>
<dbReference type="InterPro" id="IPR009056">
    <property type="entry name" value="Cyt_c-like_dom"/>
</dbReference>
<evidence type="ECO:0000259" key="20">
    <source>
        <dbReference type="PROSITE" id="PS50857"/>
    </source>
</evidence>
<organism evidence="23 24">
    <name type="scientific">Paenibacillus chartarius</name>
    <dbReference type="NCBI Taxonomy" id="747481"/>
    <lineage>
        <taxon>Bacteria</taxon>
        <taxon>Bacillati</taxon>
        <taxon>Bacillota</taxon>
        <taxon>Bacilli</taxon>
        <taxon>Bacillales</taxon>
        <taxon>Paenibacillaceae</taxon>
        <taxon>Paenibacillus</taxon>
    </lineage>
</organism>
<dbReference type="PROSITE" id="PS51007">
    <property type="entry name" value="CYTC"/>
    <property type="match status" value="1"/>
</dbReference>
<dbReference type="EC" id="7.1.1.9" evidence="18"/>
<evidence type="ECO:0000256" key="4">
    <source>
        <dbReference type="ARBA" id="ARBA00022617"/>
    </source>
</evidence>
<keyword evidence="9 17" id="KW-0249">Electron transport</keyword>
<dbReference type="InterPro" id="IPR014222">
    <property type="entry name" value="Cyt_c_oxidase_su2"/>
</dbReference>
<evidence type="ECO:0000256" key="5">
    <source>
        <dbReference type="ARBA" id="ARBA00022660"/>
    </source>
</evidence>
<evidence type="ECO:0000256" key="16">
    <source>
        <dbReference type="PROSITE-ProRule" id="PRU00433"/>
    </source>
</evidence>
<keyword evidence="8" id="KW-1278">Translocase</keyword>
<feature type="domain" description="Cytochrome c" evidence="22">
    <location>
        <begin position="246"/>
        <end position="343"/>
    </location>
</feature>
<comment type="function">
    <text evidence="14 18">Subunits I and II form the functional core of the enzyme complex. Electrons originating in cytochrome c are transferred via heme a and Cu(A) to the binuclear center formed by heme a3 and Cu(B).</text>
</comment>
<dbReference type="InterPro" id="IPR008972">
    <property type="entry name" value="Cupredoxin"/>
</dbReference>
<evidence type="ECO:0000256" key="13">
    <source>
        <dbReference type="ARBA" id="ARBA00023136"/>
    </source>
</evidence>
<comment type="similarity">
    <text evidence="2 17">Belongs to the cytochrome c oxidase subunit 2 family.</text>
</comment>
<feature type="domain" description="Cytochrome oxidase subunit II copper A binding" evidence="20">
    <location>
        <begin position="125"/>
        <end position="237"/>
    </location>
</feature>
<dbReference type="EMBL" id="JBHLWN010000021">
    <property type="protein sequence ID" value="MFC0211671.1"/>
    <property type="molecule type" value="Genomic_DNA"/>
</dbReference>
<evidence type="ECO:0000256" key="9">
    <source>
        <dbReference type="ARBA" id="ARBA00022982"/>
    </source>
</evidence>
<sequence>MSRVKKLLRLIPLFAVMAFLLAGCGSDRLSALQPQGPVAREQLFLMKLSLSIMVIVVAVVFAIYLWVIVRYRQRKGQENMVPKQVEGSHVLEIIWTAIPIIFLLILAVPTVYYTFQHSADQRANKDAIHVKVTAHQFWWQFDYPDYGIVTAQNMVVPKDKVIALELSSTDVKHSFWVPSLGGKVDTNTGPVNVLYLKADEIGLFQGRCAELCGASHALMNFTVQSYEETEFQKWVDKMKAPVTVAAANKEGETLYKENCMSCHQVSAQGLGLGPNLNGFASRPYIAGILDNQGPEKEENLHKWITNPQDQKPGNKMPAFGQNFGGKLTDAQIDSIAKYLHSLK</sequence>
<dbReference type="Gene3D" id="2.60.40.420">
    <property type="entry name" value="Cupredoxins - blue copper proteins"/>
    <property type="match status" value="1"/>
</dbReference>
<evidence type="ECO:0000256" key="17">
    <source>
        <dbReference type="RuleBase" id="RU000456"/>
    </source>
</evidence>
<keyword evidence="24" id="KW-1185">Reference proteome</keyword>
<proteinExistence type="inferred from homology"/>
<feature type="domain" description="Cytochrome oxidase subunit II transmembrane region profile" evidence="21">
    <location>
        <begin position="23"/>
        <end position="121"/>
    </location>
</feature>
<dbReference type="SUPFAM" id="SSF46626">
    <property type="entry name" value="Cytochrome c"/>
    <property type="match status" value="1"/>
</dbReference>
<evidence type="ECO:0000256" key="15">
    <source>
        <dbReference type="ARBA" id="ARBA00047816"/>
    </source>
</evidence>
<feature type="transmembrane region" description="Helical" evidence="19">
    <location>
        <begin position="90"/>
        <end position="115"/>
    </location>
</feature>
<evidence type="ECO:0000259" key="21">
    <source>
        <dbReference type="PROSITE" id="PS50999"/>
    </source>
</evidence>
<evidence type="ECO:0000256" key="18">
    <source>
        <dbReference type="RuleBase" id="RU004024"/>
    </source>
</evidence>
<keyword evidence="6 17" id="KW-0812">Transmembrane</keyword>
<dbReference type="Pfam" id="PF00116">
    <property type="entry name" value="COX2"/>
    <property type="match status" value="1"/>
</dbReference>
<gene>
    <name evidence="23" type="primary">coxB</name>
    <name evidence="23" type="ORF">ACFFK0_04250</name>
</gene>
<dbReference type="InterPro" id="IPR036909">
    <property type="entry name" value="Cyt_c-like_dom_sf"/>
</dbReference>
<evidence type="ECO:0000259" key="22">
    <source>
        <dbReference type="PROSITE" id="PS51007"/>
    </source>
</evidence>
<evidence type="ECO:0000256" key="1">
    <source>
        <dbReference type="ARBA" id="ARBA00004141"/>
    </source>
</evidence>
<reference evidence="23 24" key="1">
    <citation type="submission" date="2024-09" db="EMBL/GenBank/DDBJ databases">
        <authorList>
            <person name="Sun Q."/>
            <person name="Mori K."/>
        </authorList>
    </citation>
    <scope>NUCLEOTIDE SEQUENCE [LARGE SCALE GENOMIC DNA]</scope>
    <source>
        <strain evidence="23 24">CCM 7759</strain>
    </source>
</reference>
<dbReference type="Pfam" id="PF00034">
    <property type="entry name" value="Cytochrom_C"/>
    <property type="match status" value="1"/>
</dbReference>
<dbReference type="PANTHER" id="PTHR22888:SF10">
    <property type="entry name" value="CYTOCHROME C OXIDASE SUBUNIT 2"/>
    <property type="match status" value="1"/>
</dbReference>
<protein>
    <recommendedName>
        <fullName evidence="18">Cytochrome c oxidase subunit 2</fullName>
        <ecNumber evidence="18">7.1.1.9</ecNumber>
    </recommendedName>
</protein>
<evidence type="ECO:0000256" key="3">
    <source>
        <dbReference type="ARBA" id="ARBA00022448"/>
    </source>
</evidence>